<evidence type="ECO:0000256" key="1">
    <source>
        <dbReference type="SAM" id="Phobius"/>
    </source>
</evidence>
<dbReference type="STRING" id="1797711.A2870_01175"/>
<evidence type="ECO:0000313" key="2">
    <source>
        <dbReference type="EMBL" id="OGD88206.1"/>
    </source>
</evidence>
<dbReference type="Proteomes" id="UP000179102">
    <property type="component" value="Unassembled WGS sequence"/>
</dbReference>
<organism evidence="2 3">
    <name type="scientific">Candidatus Curtissbacteria bacterium RIFCSPHIGHO2_01_FULL_41_11</name>
    <dbReference type="NCBI Taxonomy" id="1797711"/>
    <lineage>
        <taxon>Bacteria</taxon>
        <taxon>Candidatus Curtissiibacteriota</taxon>
    </lineage>
</organism>
<gene>
    <name evidence="2" type="ORF">A2870_01175</name>
</gene>
<feature type="transmembrane region" description="Helical" evidence="1">
    <location>
        <begin position="49"/>
        <end position="67"/>
    </location>
</feature>
<reference evidence="2 3" key="1">
    <citation type="journal article" date="2016" name="Nat. Commun.">
        <title>Thousands of microbial genomes shed light on interconnected biogeochemical processes in an aquifer system.</title>
        <authorList>
            <person name="Anantharaman K."/>
            <person name="Brown C.T."/>
            <person name="Hug L.A."/>
            <person name="Sharon I."/>
            <person name="Castelle C.J."/>
            <person name="Probst A.J."/>
            <person name="Thomas B.C."/>
            <person name="Singh A."/>
            <person name="Wilkins M.J."/>
            <person name="Karaoz U."/>
            <person name="Brodie E.L."/>
            <person name="Williams K.H."/>
            <person name="Hubbard S.S."/>
            <person name="Banfield J.F."/>
        </authorList>
    </citation>
    <scope>NUCLEOTIDE SEQUENCE [LARGE SCALE GENOMIC DNA]</scope>
</reference>
<feature type="transmembrane region" description="Helical" evidence="1">
    <location>
        <begin position="79"/>
        <end position="98"/>
    </location>
</feature>
<feature type="transmembrane region" description="Helical" evidence="1">
    <location>
        <begin position="12"/>
        <end position="29"/>
    </location>
</feature>
<name>A0A1F5G8M1_9BACT</name>
<evidence type="ECO:0000313" key="3">
    <source>
        <dbReference type="Proteomes" id="UP000179102"/>
    </source>
</evidence>
<keyword evidence="1" id="KW-0812">Transmembrane</keyword>
<dbReference type="AlphaFoldDB" id="A0A1F5G8M1"/>
<keyword evidence="1" id="KW-0472">Membrane</keyword>
<sequence length="107" mass="12073">MENQIFWKINAIQLAGACSLIFFVILNILKATYPPVSEKLNFYEPVGPLLGLFLASICVYLAAFLLFRQLKIKNTSFATLALIISAIVFFLMVFPPFFEPIVKAIPR</sequence>
<keyword evidence="1" id="KW-1133">Transmembrane helix</keyword>
<protein>
    <submittedName>
        <fullName evidence="2">Uncharacterized protein</fullName>
    </submittedName>
</protein>
<dbReference type="EMBL" id="MFAZ01000001">
    <property type="protein sequence ID" value="OGD88206.1"/>
    <property type="molecule type" value="Genomic_DNA"/>
</dbReference>
<accession>A0A1F5G8M1</accession>
<proteinExistence type="predicted"/>
<comment type="caution">
    <text evidence="2">The sequence shown here is derived from an EMBL/GenBank/DDBJ whole genome shotgun (WGS) entry which is preliminary data.</text>
</comment>